<dbReference type="PANTHER" id="PTHR42928">
    <property type="entry name" value="TRICARBOXYLATE-BINDING PROTEIN"/>
    <property type="match status" value="1"/>
</dbReference>
<dbReference type="CDD" id="cd07012">
    <property type="entry name" value="PBP2_Bug_TTT"/>
    <property type="match status" value="1"/>
</dbReference>
<dbReference type="InterPro" id="IPR042100">
    <property type="entry name" value="Bug_dom1"/>
</dbReference>
<dbReference type="Gene3D" id="3.40.190.10">
    <property type="entry name" value="Periplasmic binding protein-like II"/>
    <property type="match status" value="1"/>
</dbReference>
<gene>
    <name evidence="3" type="ORF">RSO01_36700</name>
</gene>
<proteinExistence type="inferred from homology"/>
<feature type="chain" id="PRO_5021701164" description="ABC transporter substrate-binding protein" evidence="2">
    <location>
        <begin position="22"/>
        <end position="320"/>
    </location>
</feature>
<dbReference type="Gene3D" id="3.40.190.150">
    <property type="entry name" value="Bordetella uptake gene, domain 1"/>
    <property type="match status" value="1"/>
</dbReference>
<dbReference type="PANTHER" id="PTHR42928:SF5">
    <property type="entry name" value="BLR1237 PROTEIN"/>
    <property type="match status" value="1"/>
</dbReference>
<evidence type="ECO:0000313" key="3">
    <source>
        <dbReference type="EMBL" id="GEP56504.1"/>
    </source>
</evidence>
<name>A0A512NC37_9HYPH</name>
<evidence type="ECO:0000313" key="4">
    <source>
        <dbReference type="Proteomes" id="UP000321058"/>
    </source>
</evidence>
<keyword evidence="4" id="KW-1185">Reference proteome</keyword>
<dbReference type="OrthoDB" id="8970543at2"/>
<dbReference type="Proteomes" id="UP000321058">
    <property type="component" value="Unassembled WGS sequence"/>
</dbReference>
<accession>A0A512NC37</accession>
<feature type="signal peptide" evidence="2">
    <location>
        <begin position="1"/>
        <end position="21"/>
    </location>
</feature>
<dbReference type="Pfam" id="PF03401">
    <property type="entry name" value="TctC"/>
    <property type="match status" value="1"/>
</dbReference>
<organism evidence="3 4">
    <name type="scientific">Reyranella soli</name>
    <dbReference type="NCBI Taxonomy" id="1230389"/>
    <lineage>
        <taxon>Bacteria</taxon>
        <taxon>Pseudomonadati</taxon>
        <taxon>Pseudomonadota</taxon>
        <taxon>Alphaproteobacteria</taxon>
        <taxon>Hyphomicrobiales</taxon>
        <taxon>Reyranellaceae</taxon>
        <taxon>Reyranella</taxon>
    </lineage>
</organism>
<dbReference type="PIRSF" id="PIRSF017082">
    <property type="entry name" value="YflP"/>
    <property type="match status" value="1"/>
</dbReference>
<protein>
    <recommendedName>
        <fullName evidence="5">ABC transporter substrate-binding protein</fullName>
    </recommendedName>
</protein>
<evidence type="ECO:0008006" key="5">
    <source>
        <dbReference type="Google" id="ProtNLM"/>
    </source>
</evidence>
<dbReference type="EMBL" id="BKAJ01000066">
    <property type="protein sequence ID" value="GEP56504.1"/>
    <property type="molecule type" value="Genomic_DNA"/>
</dbReference>
<sequence length="320" mass="33189">MKRRTLILGSLVALSAGGAGAQQTFPSQPVKVVVPFPPGGGTDALARAIQEPMQKVLGQTVIVDNKGGAGGALAHEYVAKQPPDGHTVLVSSNNQMLYPFLVAKLTFDPAAFVPVGFIAKQESVFVGSADAPWADLAAITEAARKAPGEVQYGTAGVSTPMHLSTERYALLNKIKLTHVPFRGTGPLVTDLLGGHIKLGMSSLTSVLPHIQAGKLKAYGMAAPERAALAPDIKTFKEQGFGDVDGTIVYTMIAPPGTPAAAIAKLNEALNAGVSTPEMTAELRKRGFVAMGGTPKELADWTAVQAGIWGPVLQAAGIKPE</sequence>
<comment type="similarity">
    <text evidence="1">Belongs to the UPF0065 (bug) family.</text>
</comment>
<keyword evidence="2" id="KW-0732">Signal</keyword>
<dbReference type="InterPro" id="IPR005064">
    <property type="entry name" value="BUG"/>
</dbReference>
<comment type="caution">
    <text evidence="3">The sequence shown here is derived from an EMBL/GenBank/DDBJ whole genome shotgun (WGS) entry which is preliminary data.</text>
</comment>
<evidence type="ECO:0000256" key="1">
    <source>
        <dbReference type="ARBA" id="ARBA00006987"/>
    </source>
</evidence>
<dbReference type="RefSeq" id="WP_147150588.1">
    <property type="nucleotide sequence ID" value="NZ_BKAJ01000066.1"/>
</dbReference>
<dbReference type="AlphaFoldDB" id="A0A512NC37"/>
<evidence type="ECO:0000256" key="2">
    <source>
        <dbReference type="SAM" id="SignalP"/>
    </source>
</evidence>
<reference evidence="3 4" key="1">
    <citation type="submission" date="2019-07" db="EMBL/GenBank/DDBJ databases">
        <title>Whole genome shotgun sequence of Reyranella soli NBRC 108950.</title>
        <authorList>
            <person name="Hosoyama A."/>
            <person name="Uohara A."/>
            <person name="Ohji S."/>
            <person name="Ichikawa N."/>
        </authorList>
    </citation>
    <scope>NUCLEOTIDE SEQUENCE [LARGE SCALE GENOMIC DNA]</scope>
    <source>
        <strain evidence="3 4">NBRC 108950</strain>
    </source>
</reference>